<keyword evidence="2" id="KW-1185">Reference proteome</keyword>
<dbReference type="PANTHER" id="PTHR35787">
    <property type="entry name" value="GLYCEROL UPTAKE OPERON ANTITERMINATOR REGULATORY PROTEIN"/>
    <property type="match status" value="1"/>
</dbReference>
<evidence type="ECO:0000313" key="2">
    <source>
        <dbReference type="Proteomes" id="UP000515860"/>
    </source>
</evidence>
<dbReference type="InterPro" id="IPR006699">
    <property type="entry name" value="GlpP"/>
</dbReference>
<dbReference type="RefSeq" id="WP_249329334.1">
    <property type="nucleotide sequence ID" value="NZ_CP060635.1"/>
</dbReference>
<organism evidence="1 2">
    <name type="scientific">Wansuia hejianensis</name>
    <dbReference type="NCBI Taxonomy" id="2763667"/>
    <lineage>
        <taxon>Bacteria</taxon>
        <taxon>Bacillati</taxon>
        <taxon>Bacillota</taxon>
        <taxon>Clostridia</taxon>
        <taxon>Lachnospirales</taxon>
        <taxon>Lachnospiraceae</taxon>
        <taxon>Wansuia</taxon>
    </lineage>
</organism>
<dbReference type="EMBL" id="CP060635">
    <property type="protein sequence ID" value="QNM09687.1"/>
    <property type="molecule type" value="Genomic_DNA"/>
</dbReference>
<accession>A0A7G9GFV5</accession>
<sequence length="196" mass="21746">MEFEKIVRENPVLAAVKDEAELEEVLKSDGVQIIFVLFGDVCIIPGIVERIKDRGKFAIVHADLVEGLSSKEVVVDYLKSNTRLDGIISTKQSIIRRGIELGLFTVLRCFVLDTKSLINLQRWLDSGVKPDVVELMPGIAPKIIRLIRKTGKGIPVIAGGLITEEWEVREALVAGAVAVSTTNSKLWFMYEKNSLN</sequence>
<protein>
    <submittedName>
        <fullName evidence="1">Glycerol-3-phosphate responsive antiterminator</fullName>
    </submittedName>
</protein>
<dbReference type="SUPFAM" id="SSF110391">
    <property type="entry name" value="GlpP-like"/>
    <property type="match status" value="1"/>
</dbReference>
<dbReference type="AlphaFoldDB" id="A0A7G9GFV5"/>
<dbReference type="GO" id="GO:0006071">
    <property type="term" value="P:glycerol metabolic process"/>
    <property type="evidence" value="ECO:0007669"/>
    <property type="project" value="InterPro"/>
</dbReference>
<dbReference type="InterPro" id="IPR013785">
    <property type="entry name" value="Aldolase_TIM"/>
</dbReference>
<reference evidence="1 2" key="1">
    <citation type="submission" date="2020-08" db="EMBL/GenBank/DDBJ databases">
        <authorList>
            <person name="Liu C."/>
            <person name="Sun Q."/>
        </authorList>
    </citation>
    <scope>NUCLEOTIDE SEQUENCE [LARGE SCALE GENOMIC DNA]</scope>
    <source>
        <strain evidence="1 2">NSJ-29</strain>
    </source>
</reference>
<dbReference type="KEGG" id="whj:H9Q79_05200"/>
<dbReference type="PANTHER" id="PTHR35787:SF1">
    <property type="entry name" value="GLYCEROL UPTAKE OPERON ANTITERMINATOR REGULATORY PROTEIN"/>
    <property type="match status" value="1"/>
</dbReference>
<evidence type="ECO:0000313" key="1">
    <source>
        <dbReference type="EMBL" id="QNM09687.1"/>
    </source>
</evidence>
<dbReference type="Pfam" id="PF04309">
    <property type="entry name" value="G3P_antiterm"/>
    <property type="match status" value="1"/>
</dbReference>
<gene>
    <name evidence="1" type="ORF">H9Q79_05200</name>
</gene>
<proteinExistence type="predicted"/>
<name>A0A7G9GFV5_9FIRM</name>
<dbReference type="Proteomes" id="UP000515860">
    <property type="component" value="Chromosome"/>
</dbReference>
<dbReference type="GO" id="GO:0006355">
    <property type="term" value="P:regulation of DNA-templated transcription"/>
    <property type="evidence" value="ECO:0007669"/>
    <property type="project" value="InterPro"/>
</dbReference>
<dbReference type="PIRSF" id="PIRSF016897">
    <property type="entry name" value="GlpP"/>
    <property type="match status" value="1"/>
</dbReference>
<dbReference type="Gene3D" id="3.20.20.70">
    <property type="entry name" value="Aldolase class I"/>
    <property type="match status" value="1"/>
</dbReference>